<dbReference type="EMBL" id="JAMQAW010000023">
    <property type="protein sequence ID" value="MCM2390161.1"/>
    <property type="molecule type" value="Genomic_DNA"/>
</dbReference>
<protein>
    <submittedName>
        <fullName evidence="1">Uncharacterized protein</fullName>
    </submittedName>
</protein>
<gene>
    <name evidence="1" type="ORF">NBG84_18005</name>
</gene>
<keyword evidence="2" id="KW-1185">Reference proteome</keyword>
<sequence>MPEASHIPPPPPSLPSPALSAQGQLVGELMVAIAGWQKIAQVSGLRSPEVRQHLAEHLAALFPAPVEDAQCVRCGCTEDAPCPGGCSWVHNTLMLDLCTTCIRQDGSCTTTGCGISTTVLDESDPAVWGWVLGGHLIGADTQPTWYCTDWCANHANRTVGLKLAAADRAAAAAPARQTEPTAAVEAEVVSEKDTHTSVGGVHSEPDPTPDPTPAVPGLMTGIEAIDAMEENSRAVSTVARRILADADAAGLPALLGVRPQVDRDRAELHLQPSTRADTQAWADWLDIQLATSLRDTTGYSNPGCEDTDGSRTVDGVKVSVGSVRFIDAEEWATLHPQLASPGAVAGVAS</sequence>
<accession>A0ABT0USE5</accession>
<dbReference type="Proteomes" id="UP001431429">
    <property type="component" value="Unassembled WGS sequence"/>
</dbReference>
<organism evidence="1 2">
    <name type="scientific">Streptomyces albipurpureus</name>
    <dbReference type="NCBI Taxonomy" id="2897419"/>
    <lineage>
        <taxon>Bacteria</taxon>
        <taxon>Bacillati</taxon>
        <taxon>Actinomycetota</taxon>
        <taxon>Actinomycetes</taxon>
        <taxon>Kitasatosporales</taxon>
        <taxon>Streptomycetaceae</taxon>
        <taxon>Streptomyces</taxon>
    </lineage>
</organism>
<evidence type="ECO:0000313" key="1">
    <source>
        <dbReference type="EMBL" id="MCM2390161.1"/>
    </source>
</evidence>
<dbReference type="RefSeq" id="WP_250920490.1">
    <property type="nucleotide sequence ID" value="NZ_JAMQAW010000023.1"/>
</dbReference>
<evidence type="ECO:0000313" key="2">
    <source>
        <dbReference type="Proteomes" id="UP001431429"/>
    </source>
</evidence>
<comment type="caution">
    <text evidence="1">The sequence shown here is derived from an EMBL/GenBank/DDBJ whole genome shotgun (WGS) entry which is preliminary data.</text>
</comment>
<name>A0ABT0USE5_9ACTN</name>
<reference evidence="1" key="1">
    <citation type="submission" date="2022-06" db="EMBL/GenBank/DDBJ databases">
        <title>Genome public.</title>
        <authorList>
            <person name="Sun Q."/>
        </authorList>
    </citation>
    <scope>NUCLEOTIDE SEQUENCE</scope>
    <source>
        <strain evidence="1">CWNU-1</strain>
    </source>
</reference>
<proteinExistence type="predicted"/>